<dbReference type="InterPro" id="IPR038727">
    <property type="entry name" value="NadR/Ttd14_AAA_dom"/>
</dbReference>
<comment type="caution">
    <text evidence="2">The sequence shown here is derived from an EMBL/GenBank/DDBJ whole genome shotgun (WGS) entry which is preliminary data.</text>
</comment>
<dbReference type="SUPFAM" id="SSF52540">
    <property type="entry name" value="P-loop containing nucleoside triphosphate hydrolases"/>
    <property type="match status" value="1"/>
</dbReference>
<proteinExistence type="predicted"/>
<dbReference type="eggNOG" id="COG3911">
    <property type="taxonomic scope" value="Bacteria"/>
</dbReference>
<dbReference type="PATRIC" id="fig|742817.3.peg.758"/>
<accession>H1DEM1</accession>
<dbReference type="STRING" id="742817.HMPREF9449_00707"/>
<sequence>MGLTGAENNVYLNGKKVLKGLKMDNSNFYIFTGGPGSGKSTVLNILSDLGYLTVREVGRDIIQKQLKTGGDALPWNNTARYARLMLLHSVFDFEEFAHINKPCFFDRGIPDTLGYCRLIHLSYPENLNEAVKEYRYNKKVFIFPPWEEIYTKDSERKQDLREARDTYRVMKEVYEEYGYRPIIVPCLPAKERAEWIISNIAIKSTTSRQAIAGE</sequence>
<gene>
    <name evidence="2" type="ORF">HMPREF9449_00707</name>
</gene>
<reference evidence="2 3" key="1">
    <citation type="submission" date="2012-01" db="EMBL/GenBank/DDBJ databases">
        <title>The Genome Sequence of Odoribacter laneus YIT 12061.</title>
        <authorList>
            <consortium name="The Broad Institute Genome Sequencing Platform"/>
            <person name="Earl A."/>
            <person name="Ward D."/>
            <person name="Feldgarden M."/>
            <person name="Gevers D."/>
            <person name="Morotomi M."/>
            <person name="Young S.K."/>
            <person name="Zeng Q."/>
            <person name="Gargeya S."/>
            <person name="Fitzgerald M."/>
            <person name="Haas B."/>
            <person name="Abouelleil A."/>
            <person name="Alvarado L."/>
            <person name="Arachchi H.M."/>
            <person name="Berlin A."/>
            <person name="Chapman S.B."/>
            <person name="Gearin G."/>
            <person name="Goldberg J."/>
            <person name="Griggs A."/>
            <person name="Gujja S."/>
            <person name="Hansen M."/>
            <person name="Heiman D."/>
            <person name="Howarth C."/>
            <person name="Larimer J."/>
            <person name="Lui A."/>
            <person name="MacDonald P.J.P."/>
            <person name="McCowen C."/>
            <person name="Montmayeur A."/>
            <person name="Murphy C."/>
            <person name="Neiman D."/>
            <person name="Pearson M."/>
            <person name="Priest M."/>
            <person name="Roberts A."/>
            <person name="Saif S."/>
            <person name="Shea T."/>
            <person name="Sisk P."/>
            <person name="Stolte C."/>
            <person name="Sykes S."/>
            <person name="Wortman J."/>
            <person name="Nusbaum C."/>
            <person name="Birren B."/>
        </authorList>
    </citation>
    <scope>NUCLEOTIDE SEQUENCE [LARGE SCALE GENOMIC DNA]</scope>
    <source>
        <strain evidence="2 3">YIT 12061</strain>
    </source>
</reference>
<evidence type="ECO:0000259" key="1">
    <source>
        <dbReference type="Pfam" id="PF13521"/>
    </source>
</evidence>
<keyword evidence="3" id="KW-1185">Reference proteome</keyword>
<dbReference type="EMBL" id="ADMC01000008">
    <property type="protein sequence ID" value="EHP49921.1"/>
    <property type="molecule type" value="Genomic_DNA"/>
</dbReference>
<organism evidence="2 3">
    <name type="scientific">Odoribacter laneus YIT 12061</name>
    <dbReference type="NCBI Taxonomy" id="742817"/>
    <lineage>
        <taxon>Bacteria</taxon>
        <taxon>Pseudomonadati</taxon>
        <taxon>Bacteroidota</taxon>
        <taxon>Bacteroidia</taxon>
        <taxon>Bacteroidales</taxon>
        <taxon>Odoribacteraceae</taxon>
        <taxon>Odoribacter</taxon>
    </lineage>
</organism>
<evidence type="ECO:0000313" key="2">
    <source>
        <dbReference type="EMBL" id="EHP49921.1"/>
    </source>
</evidence>
<feature type="domain" description="NadR/Ttd14 AAA" evidence="1">
    <location>
        <begin position="29"/>
        <end position="190"/>
    </location>
</feature>
<name>H1DEM1_9BACT</name>
<dbReference type="HOGENOM" id="CLU_114480_0_0_10"/>
<dbReference type="Pfam" id="PF13521">
    <property type="entry name" value="AAA_28"/>
    <property type="match status" value="1"/>
</dbReference>
<protein>
    <recommendedName>
        <fullName evidence="1">NadR/Ttd14 AAA domain-containing protein</fullName>
    </recommendedName>
</protein>
<dbReference type="AlphaFoldDB" id="H1DEM1"/>
<dbReference type="InterPro" id="IPR027417">
    <property type="entry name" value="P-loop_NTPase"/>
</dbReference>
<dbReference type="Proteomes" id="UP000004892">
    <property type="component" value="Unassembled WGS sequence"/>
</dbReference>
<dbReference type="Gene3D" id="3.40.50.300">
    <property type="entry name" value="P-loop containing nucleotide triphosphate hydrolases"/>
    <property type="match status" value="1"/>
</dbReference>
<evidence type="ECO:0000313" key="3">
    <source>
        <dbReference type="Proteomes" id="UP000004892"/>
    </source>
</evidence>